<organism evidence="1 2">
    <name type="scientific">Auriscalpium vulgare</name>
    <dbReference type="NCBI Taxonomy" id="40419"/>
    <lineage>
        <taxon>Eukaryota</taxon>
        <taxon>Fungi</taxon>
        <taxon>Dikarya</taxon>
        <taxon>Basidiomycota</taxon>
        <taxon>Agaricomycotina</taxon>
        <taxon>Agaricomycetes</taxon>
        <taxon>Russulales</taxon>
        <taxon>Auriscalpiaceae</taxon>
        <taxon>Auriscalpium</taxon>
    </lineage>
</organism>
<evidence type="ECO:0000313" key="2">
    <source>
        <dbReference type="Proteomes" id="UP000814033"/>
    </source>
</evidence>
<accession>A0ACB8S1L6</accession>
<keyword evidence="2" id="KW-1185">Reference proteome</keyword>
<evidence type="ECO:0000313" key="1">
    <source>
        <dbReference type="EMBL" id="KAI0050028.1"/>
    </source>
</evidence>
<dbReference type="Proteomes" id="UP000814033">
    <property type="component" value="Unassembled WGS sequence"/>
</dbReference>
<reference evidence="1" key="2">
    <citation type="journal article" date="2022" name="New Phytol.">
        <title>Evolutionary transition to the ectomycorrhizal habit in the genomes of a hyperdiverse lineage of mushroom-forming fungi.</title>
        <authorList>
            <person name="Looney B."/>
            <person name="Miyauchi S."/>
            <person name="Morin E."/>
            <person name="Drula E."/>
            <person name="Courty P.E."/>
            <person name="Kohler A."/>
            <person name="Kuo A."/>
            <person name="LaButti K."/>
            <person name="Pangilinan J."/>
            <person name="Lipzen A."/>
            <person name="Riley R."/>
            <person name="Andreopoulos W."/>
            <person name="He G."/>
            <person name="Johnson J."/>
            <person name="Nolan M."/>
            <person name="Tritt A."/>
            <person name="Barry K.W."/>
            <person name="Grigoriev I.V."/>
            <person name="Nagy L.G."/>
            <person name="Hibbett D."/>
            <person name="Henrissat B."/>
            <person name="Matheny P.B."/>
            <person name="Labbe J."/>
            <person name="Martin F.M."/>
        </authorList>
    </citation>
    <scope>NUCLEOTIDE SEQUENCE</scope>
    <source>
        <strain evidence="1">FP105234-sp</strain>
    </source>
</reference>
<protein>
    <submittedName>
        <fullName evidence="1">Uncharacterized protein</fullName>
    </submittedName>
</protein>
<gene>
    <name evidence="1" type="ORF">FA95DRAFT_1570849</name>
</gene>
<sequence>MPSFLKSNHFLFGHLVKSGADAALLAQCPPNPGQYALKYTGLALVDSFACYLATFFQTSLGPGNLPYFIHFLASWAVLIAFPFLEAARQGRPLILAFPVIHGILYQTASAGVMYPLYWAAFILTGRASTRLPREHAKISQGHAEATLFGFIIGFVVLSGSMLVLKNPKVTALWQLFPVAIQVLVYLYNRARPASDHPHSGYTTVQATWFIGFFISAISHIAVVYPKLGDGATLKHYFVPRVSVPYLRDHSLSLLAHVFLQWDETFTSGSSLLGSLWFAENLEEALRIAIWNLAITPVLGPGAATAGVLMWREWKLNGSGVEDADAGEGKKTG</sequence>
<name>A0ACB8S1L6_9AGAM</name>
<dbReference type="EMBL" id="MU275866">
    <property type="protein sequence ID" value="KAI0050028.1"/>
    <property type="molecule type" value="Genomic_DNA"/>
</dbReference>
<proteinExistence type="predicted"/>
<reference evidence="1" key="1">
    <citation type="submission" date="2021-02" db="EMBL/GenBank/DDBJ databases">
        <authorList>
            <consortium name="DOE Joint Genome Institute"/>
            <person name="Ahrendt S."/>
            <person name="Looney B.P."/>
            <person name="Miyauchi S."/>
            <person name="Morin E."/>
            <person name="Drula E."/>
            <person name="Courty P.E."/>
            <person name="Chicoki N."/>
            <person name="Fauchery L."/>
            <person name="Kohler A."/>
            <person name="Kuo A."/>
            <person name="Labutti K."/>
            <person name="Pangilinan J."/>
            <person name="Lipzen A."/>
            <person name="Riley R."/>
            <person name="Andreopoulos W."/>
            <person name="He G."/>
            <person name="Johnson J."/>
            <person name="Barry K.W."/>
            <person name="Grigoriev I.V."/>
            <person name="Nagy L."/>
            <person name="Hibbett D."/>
            <person name="Henrissat B."/>
            <person name="Matheny P.B."/>
            <person name="Labbe J."/>
            <person name="Martin F."/>
        </authorList>
    </citation>
    <scope>NUCLEOTIDE SEQUENCE</scope>
    <source>
        <strain evidence="1">FP105234-sp</strain>
    </source>
</reference>
<comment type="caution">
    <text evidence="1">The sequence shown here is derived from an EMBL/GenBank/DDBJ whole genome shotgun (WGS) entry which is preliminary data.</text>
</comment>